<accession>A0A9W7ZSL4</accession>
<organism evidence="4 5">
    <name type="scientific">Mycoemilia scoparia</name>
    <dbReference type="NCBI Taxonomy" id="417184"/>
    <lineage>
        <taxon>Eukaryota</taxon>
        <taxon>Fungi</taxon>
        <taxon>Fungi incertae sedis</taxon>
        <taxon>Zoopagomycota</taxon>
        <taxon>Kickxellomycotina</taxon>
        <taxon>Kickxellomycetes</taxon>
        <taxon>Kickxellales</taxon>
        <taxon>Kickxellaceae</taxon>
        <taxon>Mycoemilia</taxon>
    </lineage>
</organism>
<feature type="transmembrane region" description="Helical" evidence="2">
    <location>
        <begin position="84"/>
        <end position="106"/>
    </location>
</feature>
<feature type="compositionally biased region" description="Polar residues" evidence="1">
    <location>
        <begin position="520"/>
        <end position="542"/>
    </location>
</feature>
<dbReference type="OrthoDB" id="10062838at2759"/>
<feature type="region of interest" description="Disordered" evidence="1">
    <location>
        <begin position="518"/>
        <end position="542"/>
    </location>
</feature>
<dbReference type="InterPro" id="IPR026505">
    <property type="entry name" value="Solute_c_fam_35_mem_F3/F4"/>
</dbReference>
<feature type="transmembrane region" description="Helical" evidence="2">
    <location>
        <begin position="463"/>
        <end position="482"/>
    </location>
</feature>
<evidence type="ECO:0000313" key="4">
    <source>
        <dbReference type="EMBL" id="KAJ1912499.1"/>
    </source>
</evidence>
<keyword evidence="2" id="KW-0472">Membrane</keyword>
<dbReference type="SUPFAM" id="SSF103481">
    <property type="entry name" value="Multidrug resistance efflux transporter EmrE"/>
    <property type="match status" value="1"/>
</dbReference>
<dbReference type="AlphaFoldDB" id="A0A9W7ZSL4"/>
<keyword evidence="2" id="KW-0812">Transmembrane</keyword>
<feature type="domain" description="EamA" evidence="3">
    <location>
        <begin position="239"/>
        <end position="307"/>
    </location>
</feature>
<dbReference type="EMBL" id="JANBPU010000339">
    <property type="protein sequence ID" value="KAJ1912499.1"/>
    <property type="molecule type" value="Genomic_DNA"/>
</dbReference>
<dbReference type="PANTHER" id="PTHR19346">
    <property type="entry name" value="SUGAR PHOSPHATE TRANSPORTER DOMAIN-CONTAINING PROTEIN"/>
    <property type="match status" value="1"/>
</dbReference>
<dbReference type="Proteomes" id="UP001150538">
    <property type="component" value="Unassembled WGS sequence"/>
</dbReference>
<feature type="transmembrane region" description="Helical" evidence="2">
    <location>
        <begin position="395"/>
        <end position="416"/>
    </location>
</feature>
<dbReference type="GO" id="GO:0016020">
    <property type="term" value="C:membrane"/>
    <property type="evidence" value="ECO:0007669"/>
    <property type="project" value="InterPro"/>
</dbReference>
<evidence type="ECO:0000313" key="5">
    <source>
        <dbReference type="Proteomes" id="UP001150538"/>
    </source>
</evidence>
<dbReference type="InterPro" id="IPR037185">
    <property type="entry name" value="EmrE-like"/>
</dbReference>
<keyword evidence="2" id="KW-1133">Transmembrane helix</keyword>
<feature type="transmembrane region" description="Helical" evidence="2">
    <location>
        <begin position="363"/>
        <end position="383"/>
    </location>
</feature>
<gene>
    <name evidence="4" type="ORF">H4219_005577</name>
</gene>
<reference evidence="4" key="1">
    <citation type="submission" date="2022-07" db="EMBL/GenBank/DDBJ databases">
        <title>Phylogenomic reconstructions and comparative analyses of Kickxellomycotina fungi.</title>
        <authorList>
            <person name="Reynolds N.K."/>
            <person name="Stajich J.E."/>
            <person name="Barry K."/>
            <person name="Grigoriev I.V."/>
            <person name="Crous P."/>
            <person name="Smith M.E."/>
        </authorList>
    </citation>
    <scope>NUCLEOTIDE SEQUENCE</scope>
    <source>
        <strain evidence="4">NBRC 100468</strain>
    </source>
</reference>
<feature type="transmembrane region" description="Helical" evidence="2">
    <location>
        <begin position="436"/>
        <end position="456"/>
    </location>
</feature>
<feature type="transmembrane region" description="Helical" evidence="2">
    <location>
        <begin position="488"/>
        <end position="509"/>
    </location>
</feature>
<name>A0A9W7ZSL4_9FUNG</name>
<evidence type="ECO:0000259" key="3">
    <source>
        <dbReference type="Pfam" id="PF00892"/>
    </source>
</evidence>
<feature type="transmembrane region" description="Helical" evidence="2">
    <location>
        <begin position="231"/>
        <end position="254"/>
    </location>
</feature>
<sequence>MVMSPAPLARRISSTAGNLLTTATQAIIPKQSDASSGGGIIGGKALSQWKRMMFGGLSLFVCIVSFTIQTIVSRSVQDKMHYNHPYFILWVSHSFWIALLPLHYFYEKMKPGAKSTRILQEELMLGSAKVVLQTSWRGRYDALHDDSSGGRPVEEVRSASDFVDEDDDYEGNEFGIHERQNNSNNNDNEENNGRGQSAGIPGAAVLSAEELQIINENKRALRLARTMPRHVFIHISVVTVLIALVLNSGAYLWYAAVTFTSISKLTAIYNTSCFFAYLFSVLLLGDQIKFSKCLAIVISIGGVLLMTLWNSGDENGGDNSNIGEDSQSSSIGGSMTMAMTTDTSSASSILSKRSIGIASKTELIGDVMSVICAIMIGLYQVLYKKYMAPKNFHSLFFVNVLTAMLGAATLLVMWFPLPILSIIKFEPFAWPTRSQLYMIFANAFFGVAYNGGYMVMLALTSPLFASVGVMLTIPILSIIDMFMQHSLLQWNVFVGGCGILVGFGILTWAQTKDMKGSGSSGEDWQIDSSSSATPATINSGGN</sequence>
<keyword evidence="5" id="KW-1185">Reference proteome</keyword>
<dbReference type="PANTHER" id="PTHR19346:SF4">
    <property type="entry name" value="SUGAR PHOSPHATE TRANSPORTER DOMAIN-CONTAINING PROTEIN"/>
    <property type="match status" value="1"/>
</dbReference>
<protein>
    <recommendedName>
        <fullName evidence="3">EamA domain-containing protein</fullName>
    </recommendedName>
</protein>
<feature type="region of interest" description="Disordered" evidence="1">
    <location>
        <begin position="173"/>
        <end position="199"/>
    </location>
</feature>
<proteinExistence type="predicted"/>
<feature type="transmembrane region" description="Helical" evidence="2">
    <location>
        <begin position="292"/>
        <end position="309"/>
    </location>
</feature>
<comment type="caution">
    <text evidence="4">The sequence shown here is derived from an EMBL/GenBank/DDBJ whole genome shotgun (WGS) entry which is preliminary data.</text>
</comment>
<feature type="transmembrane region" description="Helical" evidence="2">
    <location>
        <begin position="266"/>
        <end position="285"/>
    </location>
</feature>
<feature type="transmembrane region" description="Helical" evidence="2">
    <location>
        <begin position="52"/>
        <end position="72"/>
    </location>
</feature>
<dbReference type="InterPro" id="IPR000620">
    <property type="entry name" value="EamA_dom"/>
</dbReference>
<dbReference type="Pfam" id="PF00892">
    <property type="entry name" value="EamA"/>
    <property type="match status" value="1"/>
</dbReference>
<evidence type="ECO:0000256" key="2">
    <source>
        <dbReference type="SAM" id="Phobius"/>
    </source>
</evidence>
<evidence type="ECO:0000256" key="1">
    <source>
        <dbReference type="SAM" id="MobiDB-lite"/>
    </source>
</evidence>